<dbReference type="EMBL" id="UYRT01091078">
    <property type="protein sequence ID" value="VDN36756.1"/>
    <property type="molecule type" value="Genomic_DNA"/>
</dbReference>
<dbReference type="AlphaFoldDB" id="A0A183EIG7"/>
<accession>A0A183EIG7</accession>
<reference evidence="1 2" key="2">
    <citation type="submission" date="2018-11" db="EMBL/GenBank/DDBJ databases">
        <authorList>
            <consortium name="Pathogen Informatics"/>
        </authorList>
    </citation>
    <scope>NUCLEOTIDE SEQUENCE [LARGE SCALE GENOMIC DNA]</scope>
</reference>
<name>A0A183EIG7_9BILA</name>
<protein>
    <submittedName>
        <fullName evidence="1 3">Uncharacterized protein</fullName>
    </submittedName>
</protein>
<sequence>MDEKAPVRQDNLIHSLRTKIWLTAVKINSDYWKKVKKDDLLGPTVYVNLLDRIVAYDQFSDERKLELLPNVDEIIECLLDLGSNKVFAVMLRAAEETARRTIVNAGKIVSAD</sequence>
<organism evidence="3">
    <name type="scientific">Gongylonema pulchrum</name>
    <dbReference type="NCBI Taxonomy" id="637853"/>
    <lineage>
        <taxon>Eukaryota</taxon>
        <taxon>Metazoa</taxon>
        <taxon>Ecdysozoa</taxon>
        <taxon>Nematoda</taxon>
        <taxon>Chromadorea</taxon>
        <taxon>Rhabditida</taxon>
        <taxon>Spirurina</taxon>
        <taxon>Spiruromorpha</taxon>
        <taxon>Spiruroidea</taxon>
        <taxon>Gongylonematidae</taxon>
        <taxon>Gongylonema</taxon>
    </lineage>
</organism>
<proteinExistence type="predicted"/>
<dbReference type="Proteomes" id="UP000271098">
    <property type="component" value="Unassembled WGS sequence"/>
</dbReference>
<dbReference type="Gene3D" id="1.25.40.700">
    <property type="match status" value="1"/>
</dbReference>
<gene>
    <name evidence="1" type="ORF">GPUH_LOCUS20758</name>
</gene>
<evidence type="ECO:0000313" key="2">
    <source>
        <dbReference type="Proteomes" id="UP000271098"/>
    </source>
</evidence>
<dbReference type="WBParaSite" id="GPUH_0002078301-mRNA-1">
    <property type="protein sequence ID" value="GPUH_0002078301-mRNA-1"/>
    <property type="gene ID" value="GPUH_0002078301"/>
</dbReference>
<reference evidence="3" key="1">
    <citation type="submission" date="2016-06" db="UniProtKB">
        <authorList>
            <consortium name="WormBaseParasite"/>
        </authorList>
    </citation>
    <scope>IDENTIFICATION</scope>
</reference>
<keyword evidence="2" id="KW-1185">Reference proteome</keyword>
<dbReference type="OrthoDB" id="10508986at2759"/>
<evidence type="ECO:0000313" key="1">
    <source>
        <dbReference type="EMBL" id="VDN36756.1"/>
    </source>
</evidence>
<evidence type="ECO:0000313" key="3">
    <source>
        <dbReference type="WBParaSite" id="GPUH_0002078301-mRNA-1"/>
    </source>
</evidence>